<accession>A0A7W4UI71</accession>
<evidence type="ECO:0008006" key="4">
    <source>
        <dbReference type="Google" id="ProtNLM"/>
    </source>
</evidence>
<dbReference type="EMBL" id="JACHVX010000005">
    <property type="protein sequence ID" value="MBB2924274.1"/>
    <property type="molecule type" value="Genomic_DNA"/>
</dbReference>
<evidence type="ECO:0000256" key="1">
    <source>
        <dbReference type="SAM" id="SignalP"/>
    </source>
</evidence>
<dbReference type="Proteomes" id="UP000518206">
    <property type="component" value="Unassembled WGS sequence"/>
</dbReference>
<dbReference type="RefSeq" id="WP_183297089.1">
    <property type="nucleotide sequence ID" value="NZ_JACHVX010000005.1"/>
</dbReference>
<evidence type="ECO:0000313" key="2">
    <source>
        <dbReference type="EMBL" id="MBB2924274.1"/>
    </source>
</evidence>
<dbReference type="AlphaFoldDB" id="A0A7W4UI71"/>
<reference evidence="2 3" key="2">
    <citation type="submission" date="2020-08" db="EMBL/GenBank/DDBJ databases">
        <authorList>
            <person name="Partida-Martinez L."/>
            <person name="Huntemann M."/>
            <person name="Clum A."/>
            <person name="Wang J."/>
            <person name="Palaniappan K."/>
            <person name="Ritter S."/>
            <person name="Chen I.-M."/>
            <person name="Stamatis D."/>
            <person name="Reddy T."/>
            <person name="O'Malley R."/>
            <person name="Daum C."/>
            <person name="Shapiro N."/>
            <person name="Ivanova N."/>
            <person name="Kyrpides N."/>
            <person name="Woyke T."/>
        </authorList>
    </citation>
    <scope>NUCLEOTIDE SEQUENCE [LARGE SCALE GENOMIC DNA]</scope>
    <source>
        <strain evidence="2 3">RAS26</strain>
    </source>
</reference>
<proteinExistence type="predicted"/>
<feature type="signal peptide" evidence="1">
    <location>
        <begin position="1"/>
        <end position="28"/>
    </location>
</feature>
<reference evidence="2 3" key="1">
    <citation type="submission" date="2020-08" db="EMBL/GenBank/DDBJ databases">
        <title>The Agave Microbiome: Exploring the role of microbial communities in plant adaptations to desert environments.</title>
        <authorList>
            <person name="Partida-Martinez L.P."/>
        </authorList>
    </citation>
    <scope>NUCLEOTIDE SEQUENCE [LARGE SCALE GENOMIC DNA]</scope>
    <source>
        <strain evidence="2 3">RAS26</strain>
    </source>
</reference>
<comment type="caution">
    <text evidence="2">The sequence shown here is derived from an EMBL/GenBank/DDBJ whole genome shotgun (WGS) entry which is preliminary data.</text>
</comment>
<feature type="chain" id="PRO_5031489905" description="Lipoprotein" evidence="1">
    <location>
        <begin position="29"/>
        <end position="279"/>
    </location>
</feature>
<protein>
    <recommendedName>
        <fullName evidence="4">Lipoprotein</fullName>
    </recommendedName>
</protein>
<organism evidence="2 3">
    <name type="scientific">Cellulomonas cellasea</name>
    <dbReference type="NCBI Taxonomy" id="43670"/>
    <lineage>
        <taxon>Bacteria</taxon>
        <taxon>Bacillati</taxon>
        <taxon>Actinomycetota</taxon>
        <taxon>Actinomycetes</taxon>
        <taxon>Micrococcales</taxon>
        <taxon>Cellulomonadaceae</taxon>
        <taxon>Cellulomonas</taxon>
    </lineage>
</organism>
<keyword evidence="1" id="KW-0732">Signal</keyword>
<name>A0A7W4UI71_9CELL</name>
<evidence type="ECO:0000313" key="3">
    <source>
        <dbReference type="Proteomes" id="UP000518206"/>
    </source>
</evidence>
<sequence>MRSSSVLRAAAAALVPVCLVVSGGPAAAHTPTVRCSDIDDDTWRARVAYRQVDADLVVDGRTCRLFHVGVHGDVLVPEGSSLFLENTTVHGDLTSAGSTSLHESSVDGDVVLSTREELALYFSTVRGSVTGTASSVTLWRSTVAQAVDLTLGFYFGLSYSRVGGSATLRPGQFHVEGSTVVGDLGSTGARDGGRMCRSTVHGDLRLSGSGDDLNLAASWQEPCRTTVHGSAHLTDNTGDVLLGRLYVRGDLVCTGNTGPRGVVPVGTASVEGTRSGQCA</sequence>
<gene>
    <name evidence="2" type="ORF">FHR80_003207</name>
</gene>